<name>A0ABY8C5I0_9FIRM</name>
<evidence type="ECO:0000259" key="2">
    <source>
        <dbReference type="PROSITE" id="PS51746"/>
    </source>
</evidence>
<protein>
    <submittedName>
        <fullName evidence="3">Protein phosphatase 2C domain-containing protein</fullName>
    </submittedName>
</protein>
<dbReference type="Pfam" id="PF13672">
    <property type="entry name" value="PP2C_2"/>
    <property type="match status" value="1"/>
</dbReference>
<dbReference type="PROSITE" id="PS51746">
    <property type="entry name" value="PPM_2"/>
    <property type="match status" value="1"/>
</dbReference>
<accession>A0ABY8C5I0</accession>
<keyword evidence="1" id="KW-0472">Membrane</keyword>
<evidence type="ECO:0000313" key="4">
    <source>
        <dbReference type="Proteomes" id="UP001220478"/>
    </source>
</evidence>
<dbReference type="InterPro" id="IPR015655">
    <property type="entry name" value="PP2C"/>
</dbReference>
<feature type="domain" description="PPM-type phosphatase" evidence="2">
    <location>
        <begin position="6"/>
        <end position="264"/>
    </location>
</feature>
<dbReference type="Gene3D" id="3.60.40.10">
    <property type="entry name" value="PPM-type phosphatase domain"/>
    <property type="match status" value="1"/>
</dbReference>
<dbReference type="SUPFAM" id="SSF81606">
    <property type="entry name" value="PP2C-like"/>
    <property type="match status" value="1"/>
</dbReference>
<dbReference type="InterPro" id="IPR001932">
    <property type="entry name" value="PPM-type_phosphatase-like_dom"/>
</dbReference>
<reference evidence="3 4" key="1">
    <citation type="submission" date="2023-02" db="EMBL/GenBank/DDBJ databases">
        <title>Novel Oscillospiraceae bacterial genomes.</title>
        <authorList>
            <person name="Srinivasan S."/>
            <person name="Austin M.N."/>
            <person name="Fiedler T.L."/>
            <person name="Strenk S.M."/>
            <person name="Agnew K.J."/>
            <person name="Nagana Gowda G.A."/>
            <person name="Raftery D."/>
            <person name="Beamer M.A."/>
            <person name="Achilles S.L."/>
            <person name="Wiesenfeld H.C."/>
            <person name="Fredricks D.N."/>
            <person name="Hillier S.L."/>
        </authorList>
    </citation>
    <scope>NUCLEOTIDE SEQUENCE [LARGE SCALE GENOMIC DNA]</scope>
    <source>
        <strain evidence="3 4">CHIC02 1186E3-8</strain>
    </source>
</reference>
<dbReference type="CDD" id="cd00143">
    <property type="entry name" value="PP2Cc"/>
    <property type="match status" value="1"/>
</dbReference>
<dbReference type="InterPro" id="IPR036457">
    <property type="entry name" value="PPM-type-like_dom_sf"/>
</dbReference>
<dbReference type="RefSeq" id="WP_315571244.1">
    <property type="nucleotide sequence ID" value="NZ_CP118868.1"/>
</dbReference>
<dbReference type="SMART" id="SM00332">
    <property type="entry name" value="PP2Cc"/>
    <property type="match status" value="1"/>
</dbReference>
<evidence type="ECO:0000313" key="3">
    <source>
        <dbReference type="EMBL" id="WEG35194.1"/>
    </source>
</evidence>
<dbReference type="EMBL" id="CP118868">
    <property type="protein sequence ID" value="WEG35194.1"/>
    <property type="molecule type" value="Genomic_DNA"/>
</dbReference>
<keyword evidence="1" id="KW-0812">Transmembrane</keyword>
<feature type="transmembrane region" description="Helical" evidence="1">
    <location>
        <begin position="497"/>
        <end position="519"/>
    </location>
</feature>
<dbReference type="PANTHER" id="PTHR47992">
    <property type="entry name" value="PROTEIN PHOSPHATASE"/>
    <property type="match status" value="1"/>
</dbReference>
<keyword evidence="1" id="KW-1133">Transmembrane helix</keyword>
<dbReference type="Proteomes" id="UP001220478">
    <property type="component" value="Chromosome"/>
</dbReference>
<keyword evidence="4" id="KW-1185">Reference proteome</keyword>
<organism evidence="3 4">
    <name type="scientific">Amygdalobacter indicium</name>
    <dbReference type="NCBI Taxonomy" id="3029272"/>
    <lineage>
        <taxon>Bacteria</taxon>
        <taxon>Bacillati</taxon>
        <taxon>Bacillota</taxon>
        <taxon>Clostridia</taxon>
        <taxon>Eubacteriales</taxon>
        <taxon>Oscillospiraceae</taxon>
        <taxon>Amygdalobacter</taxon>
    </lineage>
</organism>
<gene>
    <name evidence="3" type="ORF">PYS61_04470</name>
</gene>
<dbReference type="SMART" id="SM00331">
    <property type="entry name" value="PP2C_SIG"/>
    <property type="match status" value="1"/>
</dbReference>
<proteinExistence type="predicted"/>
<sequence length="535" mass="60406">MIKYRVIAISETGAVRDNNEDNLYLNSEWRHGSEVNVPYWHYLDKTADASLFVVCDGMGGESYGEEASLIAVSGLSAVEDRLIHSSKQDFAELMQSYLLMVNQEICNRIRAHHGLRMGTTFSSLLIRHRTARCINLGDSRIYLYRRDKLRQLTVDQTQAQKLADLGLISQSEVKTHPEHNRLVQHLGIFPNEYNLEPALSPEIELAVGDCFLLCSDGLTDMLSDETIRKILSTSKDIKLAAEDLVQKAIIAGGKDNITVILLRIDNISDERLMKSGRIKTVAPTQAAVKTVLNLEDTRQNPLMKMRLNENLLHNFPAASMLDTGATGADGLADEVETEFKHLSKGISNFDLLQHPYLDFQKLEEQQALQEADKHEKQLLQEKMLQTQNNDRVKQHDTVVDTVVNMGENKGSNILISRVSGNNASASTLSFFDENRTLTEPITTDDLQRFNQAREAARRRQMAQQLKEKKPDGGKYISRNLPYVTQASPAQTKGNFSVIWRLILALLVVIGLAAFIYYLYRVYDFNVVLFLQDLFS</sequence>
<evidence type="ECO:0000256" key="1">
    <source>
        <dbReference type="SAM" id="Phobius"/>
    </source>
</evidence>